<evidence type="ECO:0000259" key="5">
    <source>
        <dbReference type="Pfam" id="PF14501"/>
    </source>
</evidence>
<keyword evidence="2" id="KW-0808">Transferase</keyword>
<evidence type="ECO:0000313" key="7">
    <source>
        <dbReference type="EMBL" id="RGC15637.1"/>
    </source>
</evidence>
<dbReference type="PANTHER" id="PTHR40448:SF1">
    <property type="entry name" value="TWO-COMPONENT SENSOR HISTIDINE KINASE"/>
    <property type="match status" value="1"/>
</dbReference>
<gene>
    <name evidence="7" type="ORF">DXA38_09670</name>
</gene>
<accession>A0A3E2VWH3</accession>
<dbReference type="CDD" id="cd16935">
    <property type="entry name" value="HATPase_AgrC-ComD-like"/>
    <property type="match status" value="1"/>
</dbReference>
<dbReference type="GO" id="GO:0005524">
    <property type="term" value="F:ATP binding"/>
    <property type="evidence" value="ECO:0007669"/>
    <property type="project" value="UniProtKB-KW"/>
</dbReference>
<dbReference type="InterPro" id="IPR032834">
    <property type="entry name" value="NatK-like_C"/>
</dbReference>
<evidence type="ECO:0000256" key="2">
    <source>
        <dbReference type="ARBA" id="ARBA00022679"/>
    </source>
</evidence>
<reference evidence="7 8" key="1">
    <citation type="submission" date="2018-08" db="EMBL/GenBank/DDBJ databases">
        <title>A genome reference for cultivated species of the human gut microbiota.</title>
        <authorList>
            <person name="Zou Y."/>
            <person name="Xue W."/>
            <person name="Luo G."/>
        </authorList>
    </citation>
    <scope>NUCLEOTIDE SEQUENCE [LARGE SCALE GENOMIC DNA]</scope>
    <source>
        <strain evidence="7 8">OF01-2LB</strain>
    </source>
</reference>
<dbReference type="Pfam" id="PF14501">
    <property type="entry name" value="HATPase_c_5"/>
    <property type="match status" value="1"/>
</dbReference>
<keyword evidence="1" id="KW-0597">Phosphoprotein</keyword>
<dbReference type="AlphaFoldDB" id="A0A3E2VWH3"/>
<keyword evidence="3" id="KW-0418">Kinase</keyword>
<feature type="transmembrane region" description="Helical" evidence="4">
    <location>
        <begin position="130"/>
        <end position="160"/>
    </location>
</feature>
<dbReference type="Proteomes" id="UP000260025">
    <property type="component" value="Unassembled WGS sequence"/>
</dbReference>
<dbReference type="Pfam" id="PF14689">
    <property type="entry name" value="SPOB_a"/>
    <property type="match status" value="1"/>
</dbReference>
<feature type="transmembrane region" description="Helical" evidence="4">
    <location>
        <begin position="50"/>
        <end position="68"/>
    </location>
</feature>
<dbReference type="InterPro" id="IPR036890">
    <property type="entry name" value="HATPase_C_sf"/>
</dbReference>
<evidence type="ECO:0000313" key="8">
    <source>
        <dbReference type="Proteomes" id="UP000260025"/>
    </source>
</evidence>
<dbReference type="InterPro" id="IPR039506">
    <property type="entry name" value="SPOB_a"/>
</dbReference>
<proteinExistence type="predicted"/>
<keyword evidence="4" id="KW-0812">Transmembrane</keyword>
<dbReference type="GO" id="GO:0000155">
    <property type="term" value="F:phosphorelay sensor kinase activity"/>
    <property type="evidence" value="ECO:0007669"/>
    <property type="project" value="InterPro"/>
</dbReference>
<dbReference type="GO" id="GO:0042802">
    <property type="term" value="F:identical protein binding"/>
    <property type="evidence" value="ECO:0007669"/>
    <property type="project" value="TreeGrafter"/>
</dbReference>
<dbReference type="OrthoDB" id="9813149at2"/>
<protein>
    <submittedName>
        <fullName evidence="7">ATP-binding protein</fullName>
    </submittedName>
</protein>
<dbReference type="Gene3D" id="1.10.287.130">
    <property type="match status" value="1"/>
</dbReference>
<dbReference type="SUPFAM" id="SSF55890">
    <property type="entry name" value="Sporulation response regulatory protein Spo0B"/>
    <property type="match status" value="1"/>
</dbReference>
<evidence type="ECO:0000259" key="6">
    <source>
        <dbReference type="Pfam" id="PF14689"/>
    </source>
</evidence>
<keyword evidence="7" id="KW-0547">Nucleotide-binding</keyword>
<keyword evidence="4" id="KW-0472">Membrane</keyword>
<evidence type="ECO:0000256" key="1">
    <source>
        <dbReference type="ARBA" id="ARBA00022553"/>
    </source>
</evidence>
<feature type="domain" description="Sensor histidine kinase NatK-like C-terminal" evidence="5">
    <location>
        <begin position="281"/>
        <end position="380"/>
    </location>
</feature>
<dbReference type="InterPro" id="IPR016120">
    <property type="entry name" value="Sig_transdc_His_kin_SpoOB"/>
</dbReference>
<dbReference type="PANTHER" id="PTHR40448">
    <property type="entry name" value="TWO-COMPONENT SENSOR HISTIDINE KINASE"/>
    <property type="match status" value="1"/>
</dbReference>
<dbReference type="EMBL" id="QVEV01000012">
    <property type="protein sequence ID" value="RGC15637.1"/>
    <property type="molecule type" value="Genomic_DNA"/>
</dbReference>
<evidence type="ECO:0000256" key="4">
    <source>
        <dbReference type="SAM" id="Phobius"/>
    </source>
</evidence>
<dbReference type="Gene3D" id="3.30.565.10">
    <property type="entry name" value="Histidine kinase-like ATPase, C-terminal domain"/>
    <property type="match status" value="1"/>
</dbReference>
<keyword evidence="4" id="KW-1133">Transmembrane helix</keyword>
<organism evidence="7 8">
    <name type="scientific">Clostridium innocuum</name>
    <dbReference type="NCBI Taxonomy" id="1522"/>
    <lineage>
        <taxon>Bacteria</taxon>
        <taxon>Bacillati</taxon>
        <taxon>Bacillota</taxon>
        <taxon>Clostridia</taxon>
        <taxon>Eubacteriales</taxon>
        <taxon>Clostridiaceae</taxon>
        <taxon>Clostridium</taxon>
    </lineage>
</organism>
<feature type="transmembrane region" description="Helical" evidence="4">
    <location>
        <begin position="101"/>
        <end position="118"/>
    </location>
</feature>
<evidence type="ECO:0000256" key="3">
    <source>
        <dbReference type="ARBA" id="ARBA00022777"/>
    </source>
</evidence>
<name>A0A3E2VWH3_CLOIN</name>
<keyword evidence="7" id="KW-0067">ATP-binding</keyword>
<feature type="transmembrane region" description="Helical" evidence="4">
    <location>
        <begin position="28"/>
        <end position="45"/>
    </location>
</feature>
<feature type="transmembrane region" description="Helical" evidence="4">
    <location>
        <begin position="74"/>
        <end position="94"/>
    </location>
</feature>
<feature type="domain" description="SpoOB alpha-helical" evidence="6">
    <location>
        <begin position="189"/>
        <end position="240"/>
    </location>
</feature>
<dbReference type="SUPFAM" id="SSF55874">
    <property type="entry name" value="ATPase domain of HSP90 chaperone/DNA topoisomerase II/histidine kinase"/>
    <property type="match status" value="1"/>
</dbReference>
<comment type="caution">
    <text evidence="7">The sequence shown here is derived from an EMBL/GenBank/DDBJ whole genome shotgun (WGS) entry which is preliminary data.</text>
</comment>
<sequence length="388" mass="44531">MTGMLFFAPMLFWLQLRALPCNHSRKALVIYGIMVSCVSAAGLLLHQVLLFQFFLLLFSLLYLLFYAAEYTLLPVTAAAELILFLISVCAVYFLQLHDQALFFSIIYITLLYACIQKIRYHASPTELCLFSALGILCAVFTEAYHTPCACIGLLLVILLLDIRQRQLHKTFQRHEQDFQNEVVAHHYDEVKAVYLNMRGWRHDYHNHIQTLKAYFSLQRYAQMEEYLNELEQDLLQVDQLVKSGNLLVDAILNSKLTLAKEHHIALTCKAAVPPQLCISDIDLCVLLGNLLDNAIEACRKIDEAQRFLRIYIDIVHSQFYVSIMNAAPKDIDFQETQYISKKRGDHGHGMKRVKLVADKYEGYLNLKNEQGVFVSELMLPMSKTPVDA</sequence>